<dbReference type="GO" id="GO:0003746">
    <property type="term" value="F:translation elongation factor activity"/>
    <property type="evidence" value="ECO:0007669"/>
    <property type="project" value="UniProtKB-KW"/>
</dbReference>
<dbReference type="AlphaFoldDB" id="A0A8J6DTE3"/>
<keyword evidence="1" id="KW-0648">Protein biosynthesis</keyword>
<accession>A0A8J6DTE3</accession>
<comment type="caution">
    <text evidence="1">The sequence shown here is derived from an EMBL/GenBank/DDBJ whole genome shotgun (WGS) entry which is preliminary data.</text>
</comment>
<dbReference type="EMBL" id="JAGFMF010011645">
    <property type="protein sequence ID" value="KAG8517673.1"/>
    <property type="molecule type" value="Genomic_DNA"/>
</dbReference>
<feature type="non-terminal residue" evidence="1">
    <location>
        <position position="1"/>
    </location>
</feature>
<proteinExistence type="predicted"/>
<evidence type="ECO:0000313" key="1">
    <source>
        <dbReference type="EMBL" id="KAG8517673.1"/>
    </source>
</evidence>
<reference evidence="1" key="1">
    <citation type="journal article" date="2021" name="Evol. Appl.">
        <title>The genome of the Pyrenean desman and the effects of bottlenecks and inbreeding on the genomic landscape of an endangered species.</title>
        <authorList>
            <person name="Escoda L."/>
            <person name="Castresana J."/>
        </authorList>
    </citation>
    <scope>NUCLEOTIDE SEQUENCE</scope>
    <source>
        <strain evidence="1">IBE-C5619</strain>
    </source>
</reference>
<feature type="non-terminal residue" evidence="1">
    <location>
        <position position="282"/>
    </location>
</feature>
<keyword evidence="2" id="KW-1185">Reference proteome</keyword>
<keyword evidence="1" id="KW-0251">Elongation factor</keyword>
<organism evidence="1 2">
    <name type="scientific">Galemys pyrenaicus</name>
    <name type="common">Iberian desman</name>
    <name type="synonym">Pyrenean desman</name>
    <dbReference type="NCBI Taxonomy" id="202257"/>
    <lineage>
        <taxon>Eukaryota</taxon>
        <taxon>Metazoa</taxon>
        <taxon>Chordata</taxon>
        <taxon>Craniata</taxon>
        <taxon>Vertebrata</taxon>
        <taxon>Euteleostomi</taxon>
        <taxon>Mammalia</taxon>
        <taxon>Eutheria</taxon>
        <taxon>Laurasiatheria</taxon>
        <taxon>Eulipotyphla</taxon>
        <taxon>Talpidae</taxon>
        <taxon>Galemys</taxon>
    </lineage>
</organism>
<name>A0A8J6DTE3_GALPY</name>
<protein>
    <submittedName>
        <fullName evidence="1">Putative elongation factor 1-alpha-like 3</fullName>
    </submittedName>
</protein>
<dbReference type="Proteomes" id="UP000700334">
    <property type="component" value="Unassembled WGS sequence"/>
</dbReference>
<evidence type="ECO:0000313" key="2">
    <source>
        <dbReference type="Proteomes" id="UP000700334"/>
    </source>
</evidence>
<sequence>PAQRPQGQKKGEEASRAVSSCIKRIGPRCSTVAFVPISEWTGDNVPEPGADMPWSEGWKITRDGGEAGGTDGGWWGEKASTPSAGICTHRAWLHDSLLTGCVLATLDRRLPPTGPAGQPCARPPDACSNAVKSVELHHEASSEAPSGMMQAPVPKTRLRKMFVGAVWLVTPKMTHHWKELASVLQCYSGAGYLSAGVPCGGFSRNPHRLRVSRRWIIVLGNFGGGPEILEMCSCCCRCYGSSAVAMVSSRQWTRRQREQARSHSLPGELRKLIGHCPKTCHP</sequence>
<gene>
    <name evidence="1" type="ORF">J0S82_015744</name>
</gene>